<dbReference type="SUPFAM" id="SSF55486">
    <property type="entry name" value="Metalloproteases ('zincins'), catalytic domain"/>
    <property type="match status" value="1"/>
</dbReference>
<accession>A0A835W1I6</accession>
<name>A0A835W1I6_9CHLO</name>
<dbReference type="EMBL" id="JAEHOD010000062">
    <property type="protein sequence ID" value="KAG2433544.1"/>
    <property type="molecule type" value="Genomic_DNA"/>
</dbReference>
<feature type="region of interest" description="Disordered" evidence="1">
    <location>
        <begin position="184"/>
        <end position="203"/>
    </location>
</feature>
<feature type="compositionally biased region" description="Low complexity" evidence="1">
    <location>
        <begin position="341"/>
        <end position="351"/>
    </location>
</feature>
<evidence type="ECO:0000259" key="2">
    <source>
        <dbReference type="Pfam" id="PF01847"/>
    </source>
</evidence>
<keyword evidence="4" id="KW-1185">Reference proteome</keyword>
<reference evidence="3" key="1">
    <citation type="journal article" date="2020" name="bioRxiv">
        <title>Comparative genomics of Chlamydomonas.</title>
        <authorList>
            <person name="Craig R.J."/>
            <person name="Hasan A.R."/>
            <person name="Ness R.W."/>
            <person name="Keightley P.D."/>
        </authorList>
    </citation>
    <scope>NUCLEOTIDE SEQUENCE</scope>
    <source>
        <strain evidence="3">CCAP 11/173</strain>
    </source>
</reference>
<dbReference type="GO" id="GO:0008237">
    <property type="term" value="F:metallopeptidase activity"/>
    <property type="evidence" value="ECO:0007669"/>
    <property type="project" value="InterPro"/>
</dbReference>
<protein>
    <recommendedName>
        <fullName evidence="2">von Hippel-Lindau disease tumour suppressor beta domain-containing protein</fullName>
    </recommendedName>
</protein>
<feature type="domain" description="von Hippel-Lindau disease tumour suppressor beta" evidence="2">
    <location>
        <begin position="9"/>
        <end position="64"/>
    </location>
</feature>
<dbReference type="Proteomes" id="UP000613740">
    <property type="component" value="Unassembled WGS sequence"/>
</dbReference>
<proteinExistence type="predicted"/>
<dbReference type="AlphaFoldDB" id="A0A835W1I6"/>
<dbReference type="InterPro" id="IPR037140">
    <property type="entry name" value="VHL_beta_dom_sf"/>
</dbReference>
<dbReference type="SUPFAM" id="SSF49468">
    <property type="entry name" value="VHL"/>
    <property type="match status" value="1"/>
</dbReference>
<dbReference type="InterPro" id="IPR036208">
    <property type="entry name" value="VHL_sf"/>
</dbReference>
<evidence type="ECO:0000313" key="3">
    <source>
        <dbReference type="EMBL" id="KAG2433544.1"/>
    </source>
</evidence>
<feature type="region of interest" description="Disordered" evidence="1">
    <location>
        <begin position="313"/>
        <end position="357"/>
    </location>
</feature>
<evidence type="ECO:0000313" key="4">
    <source>
        <dbReference type="Proteomes" id="UP000613740"/>
    </source>
</evidence>
<dbReference type="Gene3D" id="2.60.40.780">
    <property type="entry name" value="von Hippel-Lindau disease tumour suppressor, beta domain"/>
    <property type="match status" value="1"/>
</dbReference>
<gene>
    <name evidence="3" type="ORF">HYH02_012661</name>
</gene>
<dbReference type="Gene3D" id="3.40.390.10">
    <property type="entry name" value="Collagenase (Catalytic Domain)"/>
    <property type="match status" value="1"/>
</dbReference>
<dbReference type="InterPro" id="IPR024053">
    <property type="entry name" value="VHL_beta_dom"/>
</dbReference>
<comment type="caution">
    <text evidence="3">The sequence shown here is derived from an EMBL/GenBank/DDBJ whole genome shotgun (WGS) entry which is preliminary data.</text>
</comment>
<evidence type="ECO:0000256" key="1">
    <source>
        <dbReference type="SAM" id="MobiDB-lite"/>
    </source>
</evidence>
<dbReference type="InterPro" id="IPR024079">
    <property type="entry name" value="MetalloPept_cat_dom_sf"/>
</dbReference>
<dbReference type="Pfam" id="PF01847">
    <property type="entry name" value="VHL"/>
    <property type="match status" value="1"/>
</dbReference>
<sequence length="426" mass="45861">MTKSSHDASTEACVLRFVNNSARSINALWVDFTGEEKAYQWVLPGHARPQQTYTTHVWRLRFADDATLIGEYAGQSAVLEVQPDCALSITPWSGALPQPKPEWGEYTKRGDALGIEIWSYACVDVRAIRIAEHIVDRMLAAAPPDVVRRLVAGGAVVAVIARCQVTTDIPAHAFMRWAEGGRDTDTTTRGLGGTEESPTTSCGEENLLMEDDKFYPSENILVHEFGHTVMNIGLTPEDRSKIKKLYDTAYASGLYDQTAYIMENEDEYWAEGTQAWFNATIRTDVTAGVNTREKLRARDPGLAAMMARAYGDGTWRYPQDSPGPLRMKRRLPESSSDEHGSPTSSSGSTGEQPVAPMAAPDVEGTMERVRLAASAGGAGPGSCMSACLPGAGGAPGSGSTGCGTAIWMGLREAVLGHAAHATVKMS</sequence>
<dbReference type="OrthoDB" id="6132182at2759"/>
<feature type="compositionally biased region" description="Basic and acidic residues" evidence="1">
    <location>
        <begin position="330"/>
        <end position="340"/>
    </location>
</feature>
<organism evidence="3 4">
    <name type="scientific">Chlamydomonas schloesseri</name>
    <dbReference type="NCBI Taxonomy" id="2026947"/>
    <lineage>
        <taxon>Eukaryota</taxon>
        <taxon>Viridiplantae</taxon>
        <taxon>Chlorophyta</taxon>
        <taxon>core chlorophytes</taxon>
        <taxon>Chlorophyceae</taxon>
        <taxon>CS clade</taxon>
        <taxon>Chlamydomonadales</taxon>
        <taxon>Chlamydomonadaceae</taxon>
        <taxon>Chlamydomonas</taxon>
    </lineage>
</organism>